<evidence type="ECO:0000313" key="2">
    <source>
        <dbReference type="EMBL" id="EJD76258.1"/>
    </source>
</evidence>
<dbReference type="OrthoDB" id="5858880at2759"/>
<name>A0A1I7VUL3_LOALO</name>
<dbReference type="EMBL" id="JH712082">
    <property type="protein sequence ID" value="EJD76258.1"/>
    <property type="molecule type" value="Genomic_DNA"/>
</dbReference>
<dbReference type="Proteomes" id="UP000095285">
    <property type="component" value="Unassembled WGS sequence"/>
</dbReference>
<feature type="compositionally biased region" description="Polar residues" evidence="1">
    <location>
        <begin position="750"/>
        <end position="761"/>
    </location>
</feature>
<organism evidence="3 4">
    <name type="scientific">Loa loa</name>
    <name type="common">Eye worm</name>
    <name type="synonym">Filaria loa</name>
    <dbReference type="NCBI Taxonomy" id="7209"/>
    <lineage>
        <taxon>Eukaryota</taxon>
        <taxon>Metazoa</taxon>
        <taxon>Ecdysozoa</taxon>
        <taxon>Nematoda</taxon>
        <taxon>Chromadorea</taxon>
        <taxon>Rhabditida</taxon>
        <taxon>Spirurina</taxon>
        <taxon>Spiruromorpha</taxon>
        <taxon>Filarioidea</taxon>
        <taxon>Onchocercidae</taxon>
        <taxon>Loa</taxon>
    </lineage>
</organism>
<dbReference type="KEGG" id="loa:LOAG_16756"/>
<dbReference type="WBParaSite" id="EN70_6471">
    <property type="protein sequence ID" value="EN70_6471"/>
    <property type="gene ID" value="EN70_6471"/>
</dbReference>
<protein>
    <submittedName>
        <fullName evidence="4">Titin homolog</fullName>
    </submittedName>
</protein>
<sequence>MAEEDKLNSITDLAEMNAEKVVEVGEEVDKLKSEISKAASGIIILNEQWEHRIEDEVNEVLKETKGKLDDTVNDVDCAFSGVISDLTKFSDETRERAPENLGDIKDEMEKFAENICKTHEKDIGLEELEKMERKTENILGVMNKESEVVTNVGEIVSKISTGFEGLDKEMVGVKLGEAADKICQFVENAGETILEKVGTLEKLDSEIIEKTTVKSEKEGEEKMDEFIKETFGKFQKLNEEVNEKIADVESVEGFKEGIGEKVNEIKVRADKESKDIVYESDDGEKQIVGRENNVAAADDLLGTASTGHLQSDTFSKNTENVEEVAEDIVPKSENDKEIQAIKKIIPPGEDVPEQVGTLSESGAYHDDYDTEEPEDIVATKLRDIVSDDADEADKLLQEAHNISEKLMEPETVNVTDQEDTQGRELHDITIDMNDSSMTSDGKTSEMQCIKDEERKLANVSIQLPSISRQTKDEHVEATDSLTEKLIMSSANETEPRVVQHQMVTEPLIIASEHGEKQQSSEATPESCFRTRKPFIADEEKTEHEIKLIAHPPQSEENVKLFADQDMADINKAQHVIPDPSNNNIPSPFQSLTLEDTLKFSTIPTALENALQSTVSIKSNDRDKIITEVAINRMQKKVEPEPQGLETLVRRTINPEIERDELKSKHETEQNVEILTSEEKAGAVAAECEAKHETMQKSESQKTNTELPTQIQILGAQKTEAHSIPSTAEGGLETVTERDKTDTMKSKSSDGRQQQTRRCTVL</sequence>
<proteinExistence type="predicted"/>
<keyword evidence="3" id="KW-1185">Reference proteome</keyword>
<feature type="compositionally biased region" description="Polar residues" evidence="1">
    <location>
        <begin position="700"/>
        <end position="711"/>
    </location>
</feature>
<evidence type="ECO:0000256" key="1">
    <source>
        <dbReference type="SAM" id="MobiDB-lite"/>
    </source>
</evidence>
<dbReference type="RefSeq" id="XP_020307068.1">
    <property type="nucleotide sequence ID" value="XM_020449410.1"/>
</dbReference>
<accession>A0A1S0ULM9</accession>
<dbReference type="CTD" id="9937559"/>
<reference evidence="4" key="2">
    <citation type="submission" date="2016-11" db="UniProtKB">
        <authorList>
            <consortium name="WormBaseParasite"/>
        </authorList>
    </citation>
    <scope>IDENTIFICATION</scope>
</reference>
<evidence type="ECO:0000313" key="3">
    <source>
        <dbReference type="Proteomes" id="UP000095285"/>
    </source>
</evidence>
<accession>A0A1I7VUL3</accession>
<feature type="compositionally biased region" description="Basic and acidic residues" evidence="1">
    <location>
        <begin position="687"/>
        <end position="699"/>
    </location>
</feature>
<dbReference type="GeneID" id="9937559"/>
<evidence type="ECO:0000313" key="4">
    <source>
        <dbReference type="WBParaSite" id="EN70_6471"/>
    </source>
</evidence>
<reference evidence="2 3" key="1">
    <citation type="submission" date="2012-04" db="EMBL/GenBank/DDBJ databases">
        <title>The Genome Sequence of Loa loa.</title>
        <authorList>
            <consortium name="The Broad Institute Genome Sequencing Platform"/>
            <consortium name="Broad Institute Genome Sequencing Center for Infectious Disease"/>
            <person name="Nutman T.B."/>
            <person name="Fink D.L."/>
            <person name="Russ C."/>
            <person name="Young S."/>
            <person name="Zeng Q."/>
            <person name="Gargeya S."/>
            <person name="Alvarado L."/>
            <person name="Berlin A."/>
            <person name="Chapman S.B."/>
            <person name="Chen Z."/>
            <person name="Freedman E."/>
            <person name="Gellesch M."/>
            <person name="Goldberg J."/>
            <person name="Griggs A."/>
            <person name="Gujja S."/>
            <person name="Heilman E.R."/>
            <person name="Heiman D."/>
            <person name="Howarth C."/>
            <person name="Mehta T."/>
            <person name="Neiman D."/>
            <person name="Pearson M."/>
            <person name="Roberts A."/>
            <person name="Saif S."/>
            <person name="Shea T."/>
            <person name="Shenoy N."/>
            <person name="Sisk P."/>
            <person name="Stolte C."/>
            <person name="Sykes S."/>
            <person name="White J."/>
            <person name="Yandava C."/>
            <person name="Haas B."/>
            <person name="Henn M.R."/>
            <person name="Nusbaum C."/>
            <person name="Birren B."/>
        </authorList>
    </citation>
    <scope>NUCLEOTIDE SEQUENCE [LARGE SCALE GENOMIC DNA]</scope>
</reference>
<dbReference type="AlphaFoldDB" id="A0A1I7VUL3"/>
<dbReference type="OMA" id="ICKTHEK"/>
<feature type="compositionally biased region" description="Basic and acidic residues" evidence="1">
    <location>
        <begin position="734"/>
        <end position="749"/>
    </location>
</feature>
<feature type="region of interest" description="Disordered" evidence="1">
    <location>
        <begin position="686"/>
        <end position="761"/>
    </location>
</feature>
<gene>
    <name evidence="2 4" type="ORF">LOAG_16756</name>
</gene>